<evidence type="ECO:0000313" key="2">
    <source>
        <dbReference type="Proteomes" id="UP000238908"/>
    </source>
</evidence>
<organism evidence="1 2">
    <name type="scientific">Xanthomonas dyei</name>
    <dbReference type="NCBI Taxonomy" id="743699"/>
    <lineage>
        <taxon>Bacteria</taxon>
        <taxon>Pseudomonadati</taxon>
        <taxon>Pseudomonadota</taxon>
        <taxon>Gammaproteobacteria</taxon>
        <taxon>Lysobacterales</taxon>
        <taxon>Lysobacteraceae</taxon>
        <taxon>Xanthomonas</taxon>
    </lineage>
</organism>
<dbReference type="Proteomes" id="UP000238908">
    <property type="component" value="Unassembled WGS sequence"/>
</dbReference>
<evidence type="ECO:0000313" key="1">
    <source>
        <dbReference type="EMBL" id="PPU58129.1"/>
    </source>
</evidence>
<name>A0A2S7C974_9XANT</name>
<proteinExistence type="predicted"/>
<dbReference type="AlphaFoldDB" id="A0A2S7C974"/>
<accession>A0A2S7C974</accession>
<reference evidence="1 2" key="1">
    <citation type="submission" date="2016-08" db="EMBL/GenBank/DDBJ databases">
        <authorList>
            <person name="Seilhamer J.J."/>
        </authorList>
    </citation>
    <scope>NUCLEOTIDE SEQUENCE [LARGE SCALE GENOMIC DNA]</scope>
    <source>
        <strain evidence="1 2">CFBP7245</strain>
    </source>
</reference>
<dbReference type="EMBL" id="MDEE01000003">
    <property type="protein sequence ID" value="PPU58129.1"/>
    <property type="molecule type" value="Genomic_DNA"/>
</dbReference>
<sequence length="64" mass="7101">MHKAVDNCVQAPARNAVKMGGEKMTTRSRWAIRSVLRSDLGRVGKVLDRLCVAMSLRMQSTNQA</sequence>
<gene>
    <name evidence="1" type="ORF">XdyCFBP7245_03895</name>
</gene>
<comment type="caution">
    <text evidence="1">The sequence shown here is derived from an EMBL/GenBank/DDBJ whole genome shotgun (WGS) entry which is preliminary data.</text>
</comment>
<protein>
    <submittedName>
        <fullName evidence="1">Uncharacterized protein</fullName>
    </submittedName>
</protein>